<dbReference type="AlphaFoldDB" id="A0A2G2YDS9"/>
<reference evidence="1 2" key="2">
    <citation type="journal article" date="2017" name="Genome Biol.">
        <title>New reference genome sequences of hot pepper reveal the massive evolution of plant disease-resistance genes by retroduplication.</title>
        <authorList>
            <person name="Kim S."/>
            <person name="Park J."/>
            <person name="Yeom S.I."/>
            <person name="Kim Y.M."/>
            <person name="Seo E."/>
            <person name="Kim K.T."/>
            <person name="Kim M.S."/>
            <person name="Lee J.M."/>
            <person name="Cheong K."/>
            <person name="Shin H.S."/>
            <person name="Kim S.B."/>
            <person name="Han K."/>
            <person name="Lee J."/>
            <person name="Park M."/>
            <person name="Lee H.A."/>
            <person name="Lee H.Y."/>
            <person name="Lee Y."/>
            <person name="Oh S."/>
            <person name="Lee J.H."/>
            <person name="Choi E."/>
            <person name="Choi E."/>
            <person name="Lee S.E."/>
            <person name="Jeon J."/>
            <person name="Kim H."/>
            <person name="Choi G."/>
            <person name="Song H."/>
            <person name="Lee J."/>
            <person name="Lee S.C."/>
            <person name="Kwon J.K."/>
            <person name="Lee H.Y."/>
            <person name="Koo N."/>
            <person name="Hong Y."/>
            <person name="Kim R.W."/>
            <person name="Kang W.H."/>
            <person name="Huh J.H."/>
            <person name="Kang B.C."/>
            <person name="Yang T.J."/>
            <person name="Lee Y.H."/>
            <person name="Bennetzen J.L."/>
            <person name="Choi D."/>
        </authorList>
    </citation>
    <scope>NUCLEOTIDE SEQUENCE [LARGE SCALE GENOMIC DNA]</scope>
    <source>
        <strain evidence="2">cv. CM334</strain>
    </source>
</reference>
<reference evidence="1 2" key="1">
    <citation type="journal article" date="2014" name="Nat. Genet.">
        <title>Genome sequence of the hot pepper provides insights into the evolution of pungency in Capsicum species.</title>
        <authorList>
            <person name="Kim S."/>
            <person name="Park M."/>
            <person name="Yeom S.I."/>
            <person name="Kim Y.M."/>
            <person name="Lee J.M."/>
            <person name="Lee H.A."/>
            <person name="Seo E."/>
            <person name="Choi J."/>
            <person name="Cheong K."/>
            <person name="Kim K.T."/>
            <person name="Jung K."/>
            <person name="Lee G.W."/>
            <person name="Oh S.K."/>
            <person name="Bae C."/>
            <person name="Kim S.B."/>
            <person name="Lee H.Y."/>
            <person name="Kim S.Y."/>
            <person name="Kim M.S."/>
            <person name="Kang B.C."/>
            <person name="Jo Y.D."/>
            <person name="Yang H.B."/>
            <person name="Jeong H.J."/>
            <person name="Kang W.H."/>
            <person name="Kwon J.K."/>
            <person name="Shin C."/>
            <person name="Lim J.Y."/>
            <person name="Park J.H."/>
            <person name="Huh J.H."/>
            <person name="Kim J.S."/>
            <person name="Kim B.D."/>
            <person name="Cohen O."/>
            <person name="Paran I."/>
            <person name="Suh M.C."/>
            <person name="Lee S.B."/>
            <person name="Kim Y.K."/>
            <person name="Shin Y."/>
            <person name="Noh S.J."/>
            <person name="Park J."/>
            <person name="Seo Y.S."/>
            <person name="Kwon S.Y."/>
            <person name="Kim H.A."/>
            <person name="Park J.M."/>
            <person name="Kim H.J."/>
            <person name="Choi S.B."/>
            <person name="Bosland P.W."/>
            <person name="Reeves G."/>
            <person name="Jo S.H."/>
            <person name="Lee B.W."/>
            <person name="Cho H.T."/>
            <person name="Choi H.S."/>
            <person name="Lee M.S."/>
            <person name="Yu Y."/>
            <person name="Do Choi Y."/>
            <person name="Park B.S."/>
            <person name="van Deynze A."/>
            <person name="Ashrafi H."/>
            <person name="Hill T."/>
            <person name="Kim W.T."/>
            <person name="Pai H.S."/>
            <person name="Ahn H.K."/>
            <person name="Yeam I."/>
            <person name="Giovannoni J.J."/>
            <person name="Rose J.K."/>
            <person name="Sorensen I."/>
            <person name="Lee S.J."/>
            <person name="Kim R.W."/>
            <person name="Choi I.Y."/>
            <person name="Choi B.S."/>
            <person name="Lim J.S."/>
            <person name="Lee Y.H."/>
            <person name="Choi D."/>
        </authorList>
    </citation>
    <scope>NUCLEOTIDE SEQUENCE [LARGE SCALE GENOMIC DNA]</scope>
    <source>
        <strain evidence="2">cv. CM334</strain>
    </source>
</reference>
<gene>
    <name evidence="1" type="ORF">T459_27383</name>
</gene>
<sequence>MTPPQCPQHGRIETVKKIKIVLECTALFLRLNKYEIQLIHKEKLLPLEKTISIFKLMHGSSHAEAVSPCE</sequence>
<comment type="caution">
    <text evidence="1">The sequence shown here is derived from an EMBL/GenBank/DDBJ whole genome shotgun (WGS) entry which is preliminary data.</text>
</comment>
<dbReference type="Gramene" id="PHT67896">
    <property type="protein sequence ID" value="PHT67896"/>
    <property type="gene ID" value="T459_27383"/>
</dbReference>
<dbReference type="EMBL" id="AYRZ02000011">
    <property type="protein sequence ID" value="PHT67896.1"/>
    <property type="molecule type" value="Genomic_DNA"/>
</dbReference>
<proteinExistence type="predicted"/>
<name>A0A2G2YDS9_CAPAN</name>
<evidence type="ECO:0000313" key="2">
    <source>
        <dbReference type="Proteomes" id="UP000222542"/>
    </source>
</evidence>
<accession>A0A2G2YDS9</accession>
<dbReference type="Proteomes" id="UP000222542">
    <property type="component" value="Unassembled WGS sequence"/>
</dbReference>
<protein>
    <submittedName>
        <fullName evidence="1">Uncharacterized protein</fullName>
    </submittedName>
</protein>
<organism evidence="1 2">
    <name type="scientific">Capsicum annuum</name>
    <name type="common">Capsicum pepper</name>
    <dbReference type="NCBI Taxonomy" id="4072"/>
    <lineage>
        <taxon>Eukaryota</taxon>
        <taxon>Viridiplantae</taxon>
        <taxon>Streptophyta</taxon>
        <taxon>Embryophyta</taxon>
        <taxon>Tracheophyta</taxon>
        <taxon>Spermatophyta</taxon>
        <taxon>Magnoliopsida</taxon>
        <taxon>eudicotyledons</taxon>
        <taxon>Gunneridae</taxon>
        <taxon>Pentapetalae</taxon>
        <taxon>asterids</taxon>
        <taxon>lamiids</taxon>
        <taxon>Solanales</taxon>
        <taxon>Solanaceae</taxon>
        <taxon>Solanoideae</taxon>
        <taxon>Capsiceae</taxon>
        <taxon>Capsicum</taxon>
    </lineage>
</organism>
<evidence type="ECO:0000313" key="1">
    <source>
        <dbReference type="EMBL" id="PHT67896.1"/>
    </source>
</evidence>
<keyword evidence="2" id="KW-1185">Reference proteome</keyword>